<evidence type="ECO:0000256" key="1">
    <source>
        <dbReference type="ARBA" id="ARBA00010609"/>
    </source>
</evidence>
<gene>
    <name evidence="5" type="ORF">NGATSA_3019300</name>
</gene>
<evidence type="ECO:0000259" key="4">
    <source>
        <dbReference type="Pfam" id="PF07732"/>
    </source>
</evidence>
<protein>
    <submittedName>
        <fullName evidence="5">Multicopper oxidase family protein</fullName>
    </submittedName>
</protein>
<keyword evidence="3" id="KW-1133">Transmembrane helix</keyword>
<sequence length="393" mass="43161">MPRTYGTSGTGKGQADGNEKYEVRSPDQQIYSSYTYQGVEESDVQKHAEACATDAAVAEEEEGKAMTDSTPIISVTEHVGREGGRFENPQRRIRTVGLRVGLVVAVGACVALFGARNGNGKGSIAPSSVSEEHVEGMAMRPIPGSHNPEELRQPEIRRAVDGVLDTTLRIQPARITNGPVSYSTRTYEGRVPGPTLLLRPGETLRIHQINGLAPEQLKRSQVVPQTLHWPNTTTIHTHGLHIDPSGIADNIYRTLASGDRALSEYKVRKDHQPGTFYYHPHYHGSSTLQMAGGMAGALIIDDTPPSPPSSAPRDILCFLQHVNVVAGTFRNYLYAADEVYHSLLRPRVTRTYHDAPGNYFIVNGQYQPKLTTAPDEFVRLRLVNAGFNDYLLL</sequence>
<evidence type="ECO:0000313" key="5">
    <source>
        <dbReference type="EMBL" id="AFJ69418.1"/>
    </source>
</evidence>
<dbReference type="Pfam" id="PF07732">
    <property type="entry name" value="Cu-oxidase_3"/>
    <property type="match status" value="1"/>
</dbReference>
<comment type="similarity">
    <text evidence="1">Belongs to the multicopper oxidase family.</text>
</comment>
<accession>I2CR85</accession>
<dbReference type="InterPro" id="IPR045087">
    <property type="entry name" value="Cu-oxidase_fam"/>
</dbReference>
<dbReference type="SUPFAM" id="SSF49503">
    <property type="entry name" value="Cupredoxins"/>
    <property type="match status" value="1"/>
</dbReference>
<dbReference type="Gene3D" id="2.60.40.420">
    <property type="entry name" value="Cupredoxins - blue copper proteins"/>
    <property type="match status" value="2"/>
</dbReference>
<evidence type="ECO:0000256" key="2">
    <source>
        <dbReference type="SAM" id="MobiDB-lite"/>
    </source>
</evidence>
<feature type="region of interest" description="Disordered" evidence="2">
    <location>
        <begin position="1"/>
        <end position="27"/>
    </location>
</feature>
<dbReference type="GO" id="GO:0016491">
    <property type="term" value="F:oxidoreductase activity"/>
    <property type="evidence" value="ECO:0007669"/>
    <property type="project" value="TreeGrafter"/>
</dbReference>
<reference evidence="5" key="1">
    <citation type="journal article" date="2012" name="Bioengineered">
        <title>Additional insights into the genome of the oleaginous model alga Nannochloropsis gaditana.</title>
        <authorList>
            <person name="Jinkerson R.E."/>
            <person name="Radakovits R."/>
            <person name="Posewitz M.C."/>
        </authorList>
    </citation>
    <scope>NUCLEOTIDE SEQUENCE</scope>
    <source>
        <strain evidence="5">CCMP526</strain>
    </source>
</reference>
<dbReference type="InterPro" id="IPR011707">
    <property type="entry name" value="Cu-oxidase-like_N"/>
</dbReference>
<dbReference type="EMBL" id="JU980355">
    <property type="protein sequence ID" value="AFJ69418.1"/>
    <property type="molecule type" value="mRNA"/>
</dbReference>
<dbReference type="PANTHER" id="PTHR11709">
    <property type="entry name" value="MULTI-COPPER OXIDASE"/>
    <property type="match status" value="1"/>
</dbReference>
<dbReference type="AlphaFoldDB" id="I2CR85"/>
<reference evidence="5" key="2">
    <citation type="journal article" date="2012" name="Nat. Commun.">
        <title>Draft genome sequence and genetic transformation of the oleaginous alga Nannochloropis gaditana.</title>
        <authorList>
            <person name="Radakovits R."/>
            <person name="Jinkerson R.E."/>
            <person name="Fuerstenberg S.I."/>
            <person name="Tae H."/>
            <person name="Settlage R.E."/>
            <person name="Boore J.L."/>
            <person name="Posewitz M.C."/>
        </authorList>
    </citation>
    <scope>NUCLEOTIDE SEQUENCE</scope>
    <source>
        <strain evidence="5">CCMP526</strain>
    </source>
</reference>
<evidence type="ECO:0000256" key="3">
    <source>
        <dbReference type="SAM" id="Phobius"/>
    </source>
</evidence>
<dbReference type="InterPro" id="IPR008972">
    <property type="entry name" value="Cupredoxin"/>
</dbReference>
<keyword evidence="3" id="KW-0812">Transmembrane</keyword>
<feature type="transmembrane region" description="Helical" evidence="3">
    <location>
        <begin position="96"/>
        <end position="115"/>
    </location>
</feature>
<dbReference type="GO" id="GO:0005507">
    <property type="term" value="F:copper ion binding"/>
    <property type="evidence" value="ECO:0007669"/>
    <property type="project" value="InterPro"/>
</dbReference>
<name>I2CR85_NANGC</name>
<proteinExistence type="evidence at transcript level"/>
<dbReference type="PANTHER" id="PTHR11709:SF2">
    <property type="entry name" value="MULTICOPPER OXIDASE LPR1"/>
    <property type="match status" value="1"/>
</dbReference>
<keyword evidence="3" id="KW-0472">Membrane</keyword>
<feature type="domain" description="Plastocyanin-like" evidence="4">
    <location>
        <begin position="182"/>
        <end position="303"/>
    </location>
</feature>
<feature type="non-terminal residue" evidence="5">
    <location>
        <position position="393"/>
    </location>
</feature>
<organism evidence="5">
    <name type="scientific">Nannochloropsis gaditana (strain CCMP526)</name>
    <name type="common">Green microalga</name>
    <name type="synonym">Microchloropsis gaditana</name>
    <dbReference type="NCBI Taxonomy" id="1093141"/>
    <lineage>
        <taxon>Eukaryota</taxon>
        <taxon>Sar</taxon>
        <taxon>Stramenopiles</taxon>
        <taxon>Ochrophyta</taxon>
        <taxon>Eustigmatophyceae</taxon>
        <taxon>Eustigmatales</taxon>
        <taxon>Monodopsidaceae</taxon>
        <taxon>Nannochloropsis</taxon>
    </lineage>
</organism>
<dbReference type="CDD" id="cd13853">
    <property type="entry name" value="CuRO_1_Tth-MCO_like"/>
    <property type="match status" value="1"/>
</dbReference>